<evidence type="ECO:0000256" key="6">
    <source>
        <dbReference type="ARBA" id="ARBA00022989"/>
    </source>
</evidence>
<keyword evidence="4" id="KW-1003">Cell membrane</keyword>
<comment type="similarity">
    <text evidence="2">Belongs to the binding-protein-dependent transport system permease family. FecCD subfamily.</text>
</comment>
<gene>
    <name evidence="9" type="ORF">CZ674_02460</name>
</gene>
<dbReference type="InterPro" id="IPR037294">
    <property type="entry name" value="ABC_BtuC-like"/>
</dbReference>
<sequence length="318" mass="32762">MLLALITIAAVSLMLGRTSYSPGEVLAVIFGETVPGASFTVGELRLPRVLTGLLAGFAFGAAGSTFQTMLRNPLASPDIIGVSAGAGAFAVTGIIMLSMTETAVSFFALGGALVTAVSIYLLSNRRGFTGARFILIGIGVAAMMQSIISYVLTSAPSWQIHTAMQWLSGSLNGASWEKLGPLTAAFAVCVPILLLCARSLEMLRIGDETATGLGVQVRPVRILLIVSAVTLLAFATAATGPIAFVAFMAGPIAARIMPPGASLVIPAGFVGALLVLVSDFAGQYLFGERYPVGVITGVLGAPYLILLLIRINRAGTTV</sequence>
<feature type="transmembrane region" description="Helical" evidence="8">
    <location>
        <begin position="222"/>
        <end position="250"/>
    </location>
</feature>
<proteinExistence type="inferred from homology"/>
<evidence type="ECO:0000256" key="1">
    <source>
        <dbReference type="ARBA" id="ARBA00004651"/>
    </source>
</evidence>
<dbReference type="GeneID" id="303172061"/>
<dbReference type="GO" id="GO:0022857">
    <property type="term" value="F:transmembrane transporter activity"/>
    <property type="evidence" value="ECO:0007669"/>
    <property type="project" value="InterPro"/>
</dbReference>
<feature type="transmembrane region" description="Helical" evidence="8">
    <location>
        <begin position="103"/>
        <end position="122"/>
    </location>
</feature>
<evidence type="ECO:0000256" key="7">
    <source>
        <dbReference type="ARBA" id="ARBA00023136"/>
    </source>
</evidence>
<keyword evidence="5 8" id="KW-0812">Transmembrane</keyword>
<dbReference type="AlphaFoldDB" id="A0A1R4F4B7"/>
<name>A0A1R4F4B7_9MICO</name>
<keyword evidence="7 8" id="KW-0472">Membrane</keyword>
<evidence type="ECO:0000256" key="3">
    <source>
        <dbReference type="ARBA" id="ARBA00022448"/>
    </source>
</evidence>
<dbReference type="Proteomes" id="UP000195787">
    <property type="component" value="Unassembled WGS sequence"/>
</dbReference>
<feature type="transmembrane region" description="Helical" evidence="8">
    <location>
        <begin position="78"/>
        <end position="97"/>
    </location>
</feature>
<dbReference type="Gene3D" id="1.10.3470.10">
    <property type="entry name" value="ABC transporter involved in vitamin B12 uptake, BtuC"/>
    <property type="match status" value="1"/>
</dbReference>
<feature type="transmembrane region" description="Helical" evidence="8">
    <location>
        <begin position="256"/>
        <end position="278"/>
    </location>
</feature>
<dbReference type="GO" id="GO:0033214">
    <property type="term" value="P:siderophore-iron import into cell"/>
    <property type="evidence" value="ECO:0007669"/>
    <property type="project" value="TreeGrafter"/>
</dbReference>
<keyword evidence="10" id="KW-1185">Reference proteome</keyword>
<evidence type="ECO:0000256" key="5">
    <source>
        <dbReference type="ARBA" id="ARBA00022692"/>
    </source>
</evidence>
<protein>
    <submittedName>
        <fullName evidence="9">ABC-type Fe3+-siderophore transport system, permease 2 component</fullName>
    </submittedName>
</protein>
<dbReference type="PANTHER" id="PTHR30472:SF24">
    <property type="entry name" value="FERRIC ENTEROBACTIN TRANSPORT SYSTEM PERMEASE PROTEIN FEPG"/>
    <property type="match status" value="1"/>
</dbReference>
<reference evidence="9 10" key="1">
    <citation type="submission" date="2017-02" db="EMBL/GenBank/DDBJ databases">
        <authorList>
            <person name="Peterson S.W."/>
        </authorList>
    </citation>
    <scope>NUCLEOTIDE SEQUENCE [LARGE SCALE GENOMIC DNA]</scope>
    <source>
        <strain evidence="9 10">LMG 22410</strain>
    </source>
</reference>
<keyword evidence="6 8" id="KW-1133">Transmembrane helix</keyword>
<dbReference type="PANTHER" id="PTHR30472">
    <property type="entry name" value="FERRIC ENTEROBACTIN TRANSPORT SYSTEM PERMEASE PROTEIN"/>
    <property type="match status" value="1"/>
</dbReference>
<dbReference type="EMBL" id="FUHU01000014">
    <property type="protein sequence ID" value="SJM50652.1"/>
    <property type="molecule type" value="Genomic_DNA"/>
</dbReference>
<evidence type="ECO:0000313" key="10">
    <source>
        <dbReference type="Proteomes" id="UP000195787"/>
    </source>
</evidence>
<dbReference type="SUPFAM" id="SSF81345">
    <property type="entry name" value="ABC transporter involved in vitamin B12 uptake, BtuC"/>
    <property type="match status" value="1"/>
</dbReference>
<organism evidence="9 10">
    <name type="scientific">Agrococcus casei LMG 22410</name>
    <dbReference type="NCBI Taxonomy" id="1255656"/>
    <lineage>
        <taxon>Bacteria</taxon>
        <taxon>Bacillati</taxon>
        <taxon>Actinomycetota</taxon>
        <taxon>Actinomycetes</taxon>
        <taxon>Micrococcales</taxon>
        <taxon>Microbacteriaceae</taxon>
        <taxon>Agrococcus</taxon>
    </lineage>
</organism>
<dbReference type="CDD" id="cd06550">
    <property type="entry name" value="TM_ABC_iron-siderophores_like"/>
    <property type="match status" value="1"/>
</dbReference>
<dbReference type="GO" id="GO:0005886">
    <property type="term" value="C:plasma membrane"/>
    <property type="evidence" value="ECO:0007669"/>
    <property type="project" value="UniProtKB-SubCell"/>
</dbReference>
<comment type="subcellular location">
    <subcellularLocation>
        <location evidence="1">Cell membrane</location>
        <topology evidence="1">Multi-pass membrane protein</topology>
    </subcellularLocation>
</comment>
<dbReference type="Pfam" id="PF01032">
    <property type="entry name" value="FecCD"/>
    <property type="match status" value="1"/>
</dbReference>
<feature type="transmembrane region" description="Helical" evidence="8">
    <location>
        <begin position="179"/>
        <end position="197"/>
    </location>
</feature>
<evidence type="ECO:0000313" key="9">
    <source>
        <dbReference type="EMBL" id="SJM50652.1"/>
    </source>
</evidence>
<evidence type="ECO:0000256" key="8">
    <source>
        <dbReference type="SAM" id="Phobius"/>
    </source>
</evidence>
<evidence type="ECO:0000256" key="4">
    <source>
        <dbReference type="ARBA" id="ARBA00022475"/>
    </source>
</evidence>
<dbReference type="RefSeq" id="WP_327078609.1">
    <property type="nucleotide sequence ID" value="NZ_FUHU01000014.1"/>
</dbReference>
<keyword evidence="3" id="KW-0813">Transport</keyword>
<feature type="transmembrane region" description="Helical" evidence="8">
    <location>
        <begin position="46"/>
        <end position="66"/>
    </location>
</feature>
<feature type="transmembrane region" description="Helical" evidence="8">
    <location>
        <begin position="134"/>
        <end position="159"/>
    </location>
</feature>
<feature type="transmembrane region" description="Helical" evidence="8">
    <location>
        <begin position="290"/>
        <end position="311"/>
    </location>
</feature>
<evidence type="ECO:0000256" key="2">
    <source>
        <dbReference type="ARBA" id="ARBA00007935"/>
    </source>
</evidence>
<dbReference type="InterPro" id="IPR000522">
    <property type="entry name" value="ABC_transptr_permease_BtuC"/>
</dbReference>
<accession>A0A1R4F4B7</accession>